<accession>A0A0W8G353</accession>
<dbReference type="InterPro" id="IPR043128">
    <property type="entry name" value="Rev_trsase/Diguanyl_cyclase"/>
</dbReference>
<dbReference type="InterPro" id="IPR052155">
    <property type="entry name" value="Biofilm_reg_signaling"/>
</dbReference>
<feature type="domain" description="EAL" evidence="1">
    <location>
        <begin position="317"/>
        <end position="573"/>
    </location>
</feature>
<dbReference type="PANTHER" id="PTHR44757:SF2">
    <property type="entry name" value="BIOFILM ARCHITECTURE MAINTENANCE PROTEIN MBAA"/>
    <property type="match status" value="1"/>
</dbReference>
<dbReference type="SUPFAM" id="SSF141868">
    <property type="entry name" value="EAL domain-like"/>
    <property type="match status" value="1"/>
</dbReference>
<dbReference type="Pfam" id="PF00563">
    <property type="entry name" value="EAL"/>
    <property type="match status" value="1"/>
</dbReference>
<gene>
    <name evidence="3" type="ORF">ASZ90_002646</name>
</gene>
<protein>
    <submittedName>
        <fullName evidence="3">Diguanylate cyclase/phosphodiesterase (Ggdef &amp; eal domains) with pas/pac sensor(S)</fullName>
    </submittedName>
</protein>
<dbReference type="InterPro" id="IPR035965">
    <property type="entry name" value="PAS-like_dom_sf"/>
</dbReference>
<dbReference type="Gene3D" id="3.20.20.450">
    <property type="entry name" value="EAL domain"/>
    <property type="match status" value="1"/>
</dbReference>
<dbReference type="InterPro" id="IPR001633">
    <property type="entry name" value="EAL_dom"/>
</dbReference>
<reference evidence="3" key="1">
    <citation type="journal article" date="2015" name="Proc. Natl. Acad. Sci. U.S.A.">
        <title>Networks of energetic and metabolic interactions define dynamics in microbial communities.</title>
        <authorList>
            <person name="Embree M."/>
            <person name="Liu J.K."/>
            <person name="Al-Bassam M.M."/>
            <person name="Zengler K."/>
        </authorList>
    </citation>
    <scope>NUCLEOTIDE SEQUENCE</scope>
</reference>
<dbReference type="PROSITE" id="PS50883">
    <property type="entry name" value="EAL"/>
    <property type="match status" value="1"/>
</dbReference>
<dbReference type="PROSITE" id="PS50887">
    <property type="entry name" value="GGDEF"/>
    <property type="match status" value="1"/>
</dbReference>
<dbReference type="SMART" id="SM00052">
    <property type="entry name" value="EAL"/>
    <property type="match status" value="1"/>
</dbReference>
<dbReference type="PANTHER" id="PTHR44757">
    <property type="entry name" value="DIGUANYLATE CYCLASE DGCP"/>
    <property type="match status" value="1"/>
</dbReference>
<dbReference type="Pfam" id="PF00990">
    <property type="entry name" value="GGDEF"/>
    <property type="match status" value="1"/>
</dbReference>
<dbReference type="InterPro" id="IPR035919">
    <property type="entry name" value="EAL_sf"/>
</dbReference>
<proteinExistence type="predicted"/>
<dbReference type="CDD" id="cd01948">
    <property type="entry name" value="EAL"/>
    <property type="match status" value="1"/>
</dbReference>
<dbReference type="SUPFAM" id="SSF55073">
    <property type="entry name" value="Nucleotide cyclase"/>
    <property type="match status" value="1"/>
</dbReference>
<evidence type="ECO:0000259" key="1">
    <source>
        <dbReference type="PROSITE" id="PS50883"/>
    </source>
</evidence>
<dbReference type="InterPro" id="IPR000160">
    <property type="entry name" value="GGDEF_dom"/>
</dbReference>
<dbReference type="AlphaFoldDB" id="A0A0W8G353"/>
<feature type="domain" description="GGDEF" evidence="2">
    <location>
        <begin position="175"/>
        <end position="308"/>
    </location>
</feature>
<dbReference type="CDD" id="cd01949">
    <property type="entry name" value="GGDEF"/>
    <property type="match status" value="1"/>
</dbReference>
<dbReference type="SMART" id="SM00267">
    <property type="entry name" value="GGDEF"/>
    <property type="match status" value="1"/>
</dbReference>
<comment type="caution">
    <text evidence="3">The sequence shown here is derived from an EMBL/GenBank/DDBJ whole genome shotgun (WGS) entry which is preliminary data.</text>
</comment>
<sequence>MSEDPAGCAQGGPWLQGMFRDMLDSLPGPVLLLDGAGRLIAANAACAALASPDAAILAPGTDFRHACRALFPPSQAEAAHTGISDVVAGRRPVFLAEVVIQRGEQHLWFSLRAIPMPGSGEGTTVTLAEITRQKQLEEHLQHDAFHDSLTGLYNRAFFIDRLERAIAESQSHPGRQFAVLYLDIDRFKLVNKTFGHVTGDRLLMVAANRLLKAARDGDTLARFGGDEFAVLVEDVAGADGAVAAAERIVSMLAPPFTLRKQQISITVSIGVVLGASASAHPDDILRDADTAMYSSKEHGGNHYTLFEAGMRISTARRMELELDLCTALHSGEITVFYQPIVSLLSGNITGFEALARWKHPRYGMIPPLEFIPVAEESNLINVLGELVLRKACERLRHLSETIPDTANMSMNVNISARQFRQPDFVDGVRRILETTGVAPGRLCLEVTESMLLEDAATALATMRALTDLGIKVVIDDFGTGYSSLSYLQRFPFDSLKVDRSFVCSMTETRQNREIIRTIISMAENLGLKVVAEGVEVTEHRDMLMALRCEFAQGFLFSEPLDSESLEVFLNNRRAEHTFLS</sequence>
<dbReference type="InterPro" id="IPR029787">
    <property type="entry name" value="Nucleotide_cyclase"/>
</dbReference>
<dbReference type="SUPFAM" id="SSF55785">
    <property type="entry name" value="PYP-like sensor domain (PAS domain)"/>
    <property type="match status" value="1"/>
</dbReference>
<organism evidence="3">
    <name type="scientific">hydrocarbon metagenome</name>
    <dbReference type="NCBI Taxonomy" id="938273"/>
    <lineage>
        <taxon>unclassified sequences</taxon>
        <taxon>metagenomes</taxon>
        <taxon>ecological metagenomes</taxon>
    </lineage>
</organism>
<dbReference type="EMBL" id="LNQE01000322">
    <property type="protein sequence ID" value="KUG27510.1"/>
    <property type="molecule type" value="Genomic_DNA"/>
</dbReference>
<dbReference type="InterPro" id="IPR013656">
    <property type="entry name" value="PAS_4"/>
</dbReference>
<dbReference type="Gene3D" id="3.30.70.270">
    <property type="match status" value="1"/>
</dbReference>
<evidence type="ECO:0000259" key="2">
    <source>
        <dbReference type="PROSITE" id="PS50887"/>
    </source>
</evidence>
<evidence type="ECO:0000313" key="3">
    <source>
        <dbReference type="EMBL" id="KUG27510.1"/>
    </source>
</evidence>
<dbReference type="NCBIfam" id="TIGR00254">
    <property type="entry name" value="GGDEF"/>
    <property type="match status" value="1"/>
</dbReference>
<dbReference type="Pfam" id="PF08448">
    <property type="entry name" value="PAS_4"/>
    <property type="match status" value="1"/>
</dbReference>
<dbReference type="Gene3D" id="3.30.450.20">
    <property type="entry name" value="PAS domain"/>
    <property type="match status" value="1"/>
</dbReference>
<name>A0A0W8G353_9ZZZZ</name>